<accession>A0A941IJ06</accession>
<dbReference type="Proteomes" id="UP000676325">
    <property type="component" value="Unassembled WGS sequence"/>
</dbReference>
<feature type="transmembrane region" description="Helical" evidence="1">
    <location>
        <begin position="26"/>
        <end position="52"/>
    </location>
</feature>
<evidence type="ECO:0000313" key="2">
    <source>
        <dbReference type="EMBL" id="MBR7830220.1"/>
    </source>
</evidence>
<proteinExistence type="predicted"/>
<evidence type="ECO:0000313" key="3">
    <source>
        <dbReference type="Proteomes" id="UP000676325"/>
    </source>
</evidence>
<name>A0A941IJ06_9ACTN</name>
<keyword evidence="1" id="KW-0472">Membrane</keyword>
<protein>
    <submittedName>
        <fullName evidence="2">Uncharacterized protein</fullName>
    </submittedName>
</protein>
<keyword evidence="1" id="KW-1133">Transmembrane helix</keyword>
<organism evidence="2 3">
    <name type="scientific">Actinospica acidithermotolerans</name>
    <dbReference type="NCBI Taxonomy" id="2828514"/>
    <lineage>
        <taxon>Bacteria</taxon>
        <taxon>Bacillati</taxon>
        <taxon>Actinomycetota</taxon>
        <taxon>Actinomycetes</taxon>
        <taxon>Catenulisporales</taxon>
        <taxon>Actinospicaceae</taxon>
        <taxon>Actinospica</taxon>
    </lineage>
</organism>
<keyword evidence="1" id="KW-0812">Transmembrane</keyword>
<reference evidence="2" key="1">
    <citation type="submission" date="2021-04" db="EMBL/GenBank/DDBJ databases">
        <title>Genome based classification of Actinospica acidithermotolerans sp. nov., an actinobacterium isolated from an Indonesian hot spring.</title>
        <authorList>
            <person name="Kusuma A.B."/>
            <person name="Putra K.E."/>
            <person name="Nafisah S."/>
            <person name="Loh J."/>
            <person name="Nouioui I."/>
            <person name="Goodfellow M."/>
        </authorList>
    </citation>
    <scope>NUCLEOTIDE SEQUENCE</scope>
    <source>
        <strain evidence="2">MGRD01-02</strain>
    </source>
</reference>
<dbReference type="RefSeq" id="WP_212521350.1">
    <property type="nucleotide sequence ID" value="NZ_JAGSOH010000121.1"/>
</dbReference>
<dbReference type="EMBL" id="JAGSOH010000121">
    <property type="protein sequence ID" value="MBR7830220.1"/>
    <property type="molecule type" value="Genomic_DNA"/>
</dbReference>
<comment type="caution">
    <text evidence="2">The sequence shown here is derived from an EMBL/GenBank/DDBJ whole genome shotgun (WGS) entry which is preliminary data.</text>
</comment>
<dbReference type="AlphaFoldDB" id="A0A941IJ06"/>
<evidence type="ECO:0000256" key="1">
    <source>
        <dbReference type="SAM" id="Phobius"/>
    </source>
</evidence>
<sequence length="65" mass="6828">MSSCLTYRIDGPAESSRLPLSPSLPLSLSLLLLGSSIGTDVAMWAAAVPVLARDRALRTASRTIT</sequence>
<keyword evidence="3" id="KW-1185">Reference proteome</keyword>
<gene>
    <name evidence="2" type="ORF">KDK95_28210</name>
</gene>